<dbReference type="GO" id="GO:0051920">
    <property type="term" value="F:peroxiredoxin activity"/>
    <property type="evidence" value="ECO:0007669"/>
    <property type="project" value="InterPro"/>
</dbReference>
<dbReference type="PANTHER" id="PTHR35446">
    <property type="entry name" value="SI:CH211-175M2.5"/>
    <property type="match status" value="1"/>
</dbReference>
<evidence type="ECO:0000256" key="2">
    <source>
        <dbReference type="SAM" id="SignalP"/>
    </source>
</evidence>
<sequence>MRKNAALAMGLLLASVGPLRADEPRPVPLTRPEMKQLLEDMKLRHPRFQLPELSAEEKAKLGERESGYESRLRKLYLHPSEGVRFGGGNAQAAPAVDLKGGTAAEPGIRRNTDPNMSLDYPFKTQMFWVVSRTNNCQYCLGHQESKLLGAGLKEEEIAALDGDWLEFNPAQRAAFAFARKLTYEPHRLNDADIDELRKSYKDLQILEMILSIAGNNAINRWKEGAGIPQSKDGGNFRRRTENGATPAPALAPDATAPAQSYLTPTPEKFRTTITKVAPIQVDRISGEPSRQTICERPALESREEVERALELCRNRKPRLPLLDEAKAREVLSENGPSGPLPQWIRLLANFPRDGVSRVISLQSAEEKGDLTPLLKAQVSWIIARQDRAWYAVGHAKKRLEQLGQSQEQIDKLDGPWSEFTMSERALFTVARKLAASPVVLTDEDVANAVKFAGPRDVVQLISYTTNRASFDRITEAAGLQLER</sequence>
<dbReference type="SUPFAM" id="SSF69118">
    <property type="entry name" value="AhpD-like"/>
    <property type="match status" value="2"/>
</dbReference>
<dbReference type="Pfam" id="PF02627">
    <property type="entry name" value="CMD"/>
    <property type="match status" value="1"/>
</dbReference>
<dbReference type="PANTHER" id="PTHR35446:SF2">
    <property type="entry name" value="CARBOXYMUCONOLACTONE DECARBOXYLASE-LIKE DOMAIN-CONTAINING PROTEIN"/>
    <property type="match status" value="1"/>
</dbReference>
<dbReference type="InterPro" id="IPR029032">
    <property type="entry name" value="AhpD-like"/>
</dbReference>
<feature type="signal peptide" evidence="2">
    <location>
        <begin position="1"/>
        <end position="21"/>
    </location>
</feature>
<dbReference type="AlphaFoldDB" id="A0AAU7CMS5"/>
<feature type="chain" id="PRO_5043683419" evidence="2">
    <location>
        <begin position="22"/>
        <end position="483"/>
    </location>
</feature>
<name>A0AAU7CMS5_9BACT</name>
<keyword evidence="2" id="KW-0732">Signal</keyword>
<organism evidence="4">
    <name type="scientific">Singulisphaera sp. Ch08</name>
    <dbReference type="NCBI Taxonomy" id="3120278"/>
    <lineage>
        <taxon>Bacteria</taxon>
        <taxon>Pseudomonadati</taxon>
        <taxon>Planctomycetota</taxon>
        <taxon>Planctomycetia</taxon>
        <taxon>Isosphaerales</taxon>
        <taxon>Isosphaeraceae</taxon>
        <taxon>Singulisphaera</taxon>
    </lineage>
</organism>
<dbReference type="EMBL" id="CP155447">
    <property type="protein sequence ID" value="XBH05941.1"/>
    <property type="molecule type" value="Genomic_DNA"/>
</dbReference>
<evidence type="ECO:0000256" key="1">
    <source>
        <dbReference type="SAM" id="MobiDB-lite"/>
    </source>
</evidence>
<feature type="domain" description="Carboxymuconolactone decarboxylase-like" evidence="3">
    <location>
        <begin position="129"/>
        <end position="179"/>
    </location>
</feature>
<proteinExistence type="predicted"/>
<evidence type="ECO:0000259" key="3">
    <source>
        <dbReference type="Pfam" id="PF02627"/>
    </source>
</evidence>
<dbReference type="InterPro" id="IPR003779">
    <property type="entry name" value="CMD-like"/>
</dbReference>
<gene>
    <name evidence="4" type="ORF">V5E97_07885</name>
</gene>
<dbReference type="Gene3D" id="1.20.1290.10">
    <property type="entry name" value="AhpD-like"/>
    <property type="match status" value="2"/>
</dbReference>
<dbReference type="RefSeq" id="WP_406698792.1">
    <property type="nucleotide sequence ID" value="NZ_CP155447.1"/>
</dbReference>
<protein>
    <submittedName>
        <fullName evidence="4">Carboxymuconolactone decarboxylase family protein</fullName>
    </submittedName>
</protein>
<evidence type="ECO:0000313" key="4">
    <source>
        <dbReference type="EMBL" id="XBH05941.1"/>
    </source>
</evidence>
<feature type="compositionally biased region" description="Low complexity" evidence="1">
    <location>
        <begin position="244"/>
        <end position="257"/>
    </location>
</feature>
<feature type="region of interest" description="Disordered" evidence="1">
    <location>
        <begin position="225"/>
        <end position="257"/>
    </location>
</feature>
<accession>A0AAU7CMS5</accession>
<reference evidence="4" key="1">
    <citation type="submission" date="2024-05" db="EMBL/GenBank/DDBJ databases">
        <title>Planctomycetes of the genus Singulisphaera possess chitinolytic capabilities.</title>
        <authorList>
            <person name="Ivanova A."/>
        </authorList>
    </citation>
    <scope>NUCLEOTIDE SEQUENCE</scope>
    <source>
        <strain evidence="4">Ch08T</strain>
    </source>
</reference>